<dbReference type="PROSITE" id="PS50097">
    <property type="entry name" value="BTB"/>
    <property type="match status" value="1"/>
</dbReference>
<evidence type="ECO:0000313" key="7">
    <source>
        <dbReference type="Proteomes" id="UP000594454"/>
    </source>
</evidence>
<dbReference type="InParanoid" id="A0A7R8YUZ6"/>
<dbReference type="Pfam" id="PF01344">
    <property type="entry name" value="Kelch_1"/>
    <property type="match status" value="6"/>
</dbReference>
<feature type="compositionally biased region" description="Polar residues" evidence="4">
    <location>
        <begin position="744"/>
        <end position="756"/>
    </location>
</feature>
<reference evidence="6 7" key="1">
    <citation type="submission" date="2020-11" db="EMBL/GenBank/DDBJ databases">
        <authorList>
            <person name="Wallbank WR R."/>
            <person name="Pardo Diaz C."/>
            <person name="Kozak K."/>
            <person name="Martin S."/>
            <person name="Jiggins C."/>
            <person name="Moest M."/>
            <person name="Warren A I."/>
            <person name="Generalovic N T."/>
            <person name="Byers J.R.P. K."/>
            <person name="Montejo-Kovacevich G."/>
            <person name="Yen C E."/>
        </authorList>
    </citation>
    <scope>NUCLEOTIDE SEQUENCE [LARGE SCALE GENOMIC DNA]</scope>
</reference>
<keyword evidence="3" id="KW-0009">Actin-binding</keyword>
<dbReference type="PRINTS" id="PR00501">
    <property type="entry name" value="KELCHREPEAT"/>
</dbReference>
<sequence length="775" mass="85455">MEDCGFMKFTDEQTKASFLQSLHTMQKHRLFCDVVLNVGNSDIYAHKNVLACVSSYFMELFSADQESVKTHSEEIPSFRLNGGITKTALQILIDYAYTTVLEVPDTLVKDVYLAAWKLRMERVVKQCAQHLISEMTADLCIEIRSLPGIDKNKSFVQEVDAFIDKEFPAVSETAEFLQLPCAQIDVLYQTKQEMSLVTSGSLCRLVFDWIKKQLTDEHLTYNQLMERSHLLYLALDNSLQDCSGLPSGHESDTELVQDYKRLVLKCPNNKPKKKLLAATGRPRVLIYSRDINEREEEILYEPDWNFISSAKCGENTFVALATVNGTLMRVSVKMRLNTVNSSPTASPDLVKKNTEKAMNGGKDLDLFCEVATMSGPKCGLGVTDLEGKLLVCGGYDRAECLRKVESYCPETNVWTPEFNMIEARGRVQIATVKGIVYAVGGSNGTTELDTVECLKPGAQKWQKCSSLPLARSNAGVCSLNGKLYCIGGWNGQSGIRQCDVFSPEEGKWTSLCPLNTGRYQAGVTDSNGKLWAVGGSDAWNCLGSVEVYDPETDQWTYSSPLITARRGCGLAAFQGKLYAVGGSDGTQSLSSTEIFDEETKTWVLGPSLITPRSNVSVVVVQNKLYAIGGFSGKSFLNTMEYLDPATNEWTRFVPHQHDTEKITKVLKSQKSILENGNQSMAITNGINGHHDGNKSRTLNGDCDNHKEESLKESKTGSPKADINRSCSNDTSTKTSISSLSSSSLCQENGINSNSNHDLLDECDVATVNQSSDSDN</sequence>
<evidence type="ECO:0000256" key="2">
    <source>
        <dbReference type="ARBA" id="ARBA00022737"/>
    </source>
</evidence>
<dbReference type="InterPro" id="IPR011333">
    <property type="entry name" value="SKP1/BTB/POZ_sf"/>
</dbReference>
<dbReference type="Gene3D" id="3.30.710.10">
    <property type="entry name" value="Potassium Channel Kv1.1, Chain A"/>
    <property type="match status" value="1"/>
</dbReference>
<dbReference type="SUPFAM" id="SSF54695">
    <property type="entry name" value="POZ domain"/>
    <property type="match status" value="1"/>
</dbReference>
<evidence type="ECO:0000256" key="1">
    <source>
        <dbReference type="ARBA" id="ARBA00022441"/>
    </source>
</evidence>
<keyword evidence="7" id="KW-1185">Reference proteome</keyword>
<dbReference type="InterPro" id="IPR000210">
    <property type="entry name" value="BTB/POZ_dom"/>
</dbReference>
<evidence type="ECO:0000259" key="5">
    <source>
        <dbReference type="PROSITE" id="PS50097"/>
    </source>
</evidence>
<name>A0A7R8YUZ6_HERIL</name>
<gene>
    <name evidence="6" type="ORF">HERILL_LOCUS9473</name>
</gene>
<proteinExistence type="predicted"/>
<dbReference type="EMBL" id="LR899012">
    <property type="protein sequence ID" value="CAD7086722.1"/>
    <property type="molecule type" value="Genomic_DNA"/>
</dbReference>
<dbReference type="OrthoDB" id="45365at2759"/>
<dbReference type="AlphaFoldDB" id="A0A7R8YUZ6"/>
<evidence type="ECO:0000313" key="6">
    <source>
        <dbReference type="EMBL" id="CAD7086722.1"/>
    </source>
</evidence>
<dbReference type="SMART" id="SM00612">
    <property type="entry name" value="Kelch"/>
    <property type="match status" value="6"/>
</dbReference>
<keyword evidence="1" id="KW-0880">Kelch repeat</keyword>
<organism evidence="6 7">
    <name type="scientific">Hermetia illucens</name>
    <name type="common">Black soldier fly</name>
    <dbReference type="NCBI Taxonomy" id="343691"/>
    <lineage>
        <taxon>Eukaryota</taxon>
        <taxon>Metazoa</taxon>
        <taxon>Ecdysozoa</taxon>
        <taxon>Arthropoda</taxon>
        <taxon>Hexapoda</taxon>
        <taxon>Insecta</taxon>
        <taxon>Pterygota</taxon>
        <taxon>Neoptera</taxon>
        <taxon>Endopterygota</taxon>
        <taxon>Diptera</taxon>
        <taxon>Brachycera</taxon>
        <taxon>Stratiomyomorpha</taxon>
        <taxon>Stratiomyidae</taxon>
        <taxon>Hermetiinae</taxon>
        <taxon>Hermetia</taxon>
    </lineage>
</organism>
<dbReference type="PANTHER" id="PTHR24412:SF396">
    <property type="entry name" value="INFLUENZA VIRUS NS1A-BINDING PROTEIN"/>
    <property type="match status" value="1"/>
</dbReference>
<feature type="compositionally biased region" description="Basic and acidic residues" evidence="4">
    <location>
        <begin position="702"/>
        <end position="714"/>
    </location>
</feature>
<feature type="domain" description="BTB" evidence="5">
    <location>
        <begin position="32"/>
        <end position="105"/>
    </location>
</feature>
<dbReference type="CDD" id="cd18502">
    <property type="entry name" value="BACK_NS1BP_IVNS1ABP"/>
    <property type="match status" value="1"/>
</dbReference>
<feature type="compositionally biased region" description="Low complexity" evidence="4">
    <location>
        <begin position="730"/>
        <end position="743"/>
    </location>
</feature>
<dbReference type="Pfam" id="PF00651">
    <property type="entry name" value="BTB"/>
    <property type="match status" value="1"/>
</dbReference>
<evidence type="ECO:0000256" key="3">
    <source>
        <dbReference type="ARBA" id="ARBA00023203"/>
    </source>
</evidence>
<keyword evidence="2" id="KW-0677">Repeat</keyword>
<dbReference type="InterPro" id="IPR015915">
    <property type="entry name" value="Kelch-typ_b-propeller"/>
</dbReference>
<feature type="region of interest" description="Disordered" evidence="4">
    <location>
        <begin position="681"/>
        <end position="757"/>
    </location>
</feature>
<dbReference type="PANTHER" id="PTHR24412">
    <property type="entry name" value="KELCH PROTEIN"/>
    <property type="match status" value="1"/>
</dbReference>
<dbReference type="SMART" id="SM00225">
    <property type="entry name" value="BTB"/>
    <property type="match status" value="1"/>
</dbReference>
<evidence type="ECO:0000256" key="4">
    <source>
        <dbReference type="SAM" id="MobiDB-lite"/>
    </source>
</evidence>
<accession>A0A7R8YUZ6</accession>
<dbReference type="Pfam" id="PF07707">
    <property type="entry name" value="BACK"/>
    <property type="match status" value="1"/>
</dbReference>
<dbReference type="Gene3D" id="1.25.40.420">
    <property type="match status" value="1"/>
</dbReference>
<dbReference type="InterPro" id="IPR011705">
    <property type="entry name" value="BACK"/>
</dbReference>
<dbReference type="CDD" id="cd18306">
    <property type="entry name" value="BTB_POZ_NS1BP"/>
    <property type="match status" value="1"/>
</dbReference>
<dbReference type="InterPro" id="IPR006652">
    <property type="entry name" value="Kelch_1"/>
</dbReference>
<dbReference type="Proteomes" id="UP000594454">
    <property type="component" value="Chromosome 4"/>
</dbReference>
<protein>
    <recommendedName>
        <fullName evidence="5">BTB domain-containing protein</fullName>
    </recommendedName>
</protein>
<dbReference type="InterPro" id="IPR011043">
    <property type="entry name" value="Gal_Oxase/kelch_b-propeller"/>
</dbReference>
<dbReference type="SUPFAM" id="SSF50965">
    <property type="entry name" value="Galactose oxidase, central domain"/>
    <property type="match status" value="1"/>
</dbReference>
<dbReference type="GO" id="GO:0003779">
    <property type="term" value="F:actin binding"/>
    <property type="evidence" value="ECO:0007669"/>
    <property type="project" value="UniProtKB-KW"/>
</dbReference>
<dbReference type="Gene3D" id="2.120.10.80">
    <property type="entry name" value="Kelch-type beta propeller"/>
    <property type="match status" value="2"/>
</dbReference>